<dbReference type="InterPro" id="IPR035901">
    <property type="entry name" value="GIY-YIG_endonuc_sf"/>
</dbReference>
<feature type="region of interest" description="Disordered" evidence="9">
    <location>
        <begin position="1"/>
        <end position="20"/>
    </location>
</feature>
<sequence>MHFNDQGKLQKEQGHVCSQRLSSPRPSAWCLQRSNQIIPLISLKKKLTNRDRDREMGRARGMAAKGKKASRNGPPPAAKAAAVAGDGKDVPEKAGGGKDGPEKASGEGRFFCCYLLRSLCPRSKSRTYIGFTVNPRRRIRQHNGELRCGAWRTKRGRPWEMVLCIHGFPSNVAALQFEWAWQHPTESLAVRKAAAGFKSLGGIGNKVKIAYTMLNLPSWENLNLTVNFFSTKNMKFTVGCPALPCHMKTVVSPMEDLPCYDEGIPSEEDKEPTEDEEPDATSDHGLQPLDSETGTAGGESDTDEFAPMERNGVCRPRISESSSPQLLEEETRIAERDAEYPIDDLGYMEWNRNPVADLGYMEWSRIPETSELHESGASPRCSSSSCNDAVARRPVQFVSGQSSPVSKAGPNETDVVDLVTPVGRFARDCSKAVSICPKIIDLTNSPIVIEL</sequence>
<accession>A0AAD8RGB3</accession>
<evidence type="ECO:0000256" key="7">
    <source>
        <dbReference type="ARBA" id="ARBA00023242"/>
    </source>
</evidence>
<evidence type="ECO:0000313" key="11">
    <source>
        <dbReference type="EMBL" id="KAK1620392.1"/>
    </source>
</evidence>
<dbReference type="InterPro" id="IPR027520">
    <property type="entry name" value="Slx1"/>
</dbReference>
<dbReference type="AlphaFoldDB" id="A0AAD8RGB3"/>
<evidence type="ECO:0000256" key="4">
    <source>
        <dbReference type="ARBA" id="ARBA00022801"/>
    </source>
</evidence>
<feature type="domain" description="GIY-YIG" evidence="10">
    <location>
        <begin position="109"/>
        <end position="191"/>
    </location>
</feature>
<protein>
    <recommendedName>
        <fullName evidence="8">Structure-specific endonuclease subunit SLX1 homolog</fullName>
        <ecNumber evidence="8">3.1.-.-</ecNumber>
    </recommendedName>
</protein>
<comment type="caution">
    <text evidence="8">Lacks conserved residue(s) required for the propagation of feature annotation.</text>
</comment>
<reference evidence="11" key="1">
    <citation type="submission" date="2023-07" db="EMBL/GenBank/DDBJ databases">
        <title>A chromosome-level genome assembly of Lolium multiflorum.</title>
        <authorList>
            <person name="Chen Y."/>
            <person name="Copetti D."/>
            <person name="Kolliker R."/>
            <person name="Studer B."/>
        </authorList>
    </citation>
    <scope>NUCLEOTIDE SEQUENCE</scope>
    <source>
        <strain evidence="11">02402/16</strain>
        <tissue evidence="11">Leaf</tissue>
    </source>
</reference>
<dbReference type="GO" id="GO:0000724">
    <property type="term" value="P:double-strand break repair via homologous recombination"/>
    <property type="evidence" value="ECO:0007669"/>
    <property type="project" value="TreeGrafter"/>
</dbReference>
<evidence type="ECO:0000256" key="5">
    <source>
        <dbReference type="ARBA" id="ARBA00023172"/>
    </source>
</evidence>
<evidence type="ECO:0000256" key="6">
    <source>
        <dbReference type="ARBA" id="ARBA00023204"/>
    </source>
</evidence>
<keyword evidence="7 8" id="KW-0539">Nucleus</keyword>
<dbReference type="HAMAP" id="MF_03100">
    <property type="entry name" value="Endonuc_su_Slx1"/>
    <property type="match status" value="1"/>
</dbReference>
<keyword evidence="5 8" id="KW-0233">DNA recombination</keyword>
<dbReference type="PANTHER" id="PTHR20208:SF10">
    <property type="entry name" value="STRUCTURE-SPECIFIC ENDONUCLEASE SUBUNIT SLX1"/>
    <property type="match status" value="1"/>
</dbReference>
<comment type="cofactor">
    <cofactor evidence="8">
        <name>a divalent metal cation</name>
        <dbReference type="ChEBI" id="CHEBI:60240"/>
    </cofactor>
</comment>
<feature type="compositionally biased region" description="Basic and acidic residues" evidence="9">
    <location>
        <begin position="86"/>
        <end position="103"/>
    </location>
</feature>
<gene>
    <name evidence="11" type="ORF">QYE76_025909</name>
</gene>
<dbReference type="EC" id="3.1.-.-" evidence="8"/>
<evidence type="ECO:0000256" key="2">
    <source>
        <dbReference type="ARBA" id="ARBA00022759"/>
    </source>
</evidence>
<dbReference type="Gene3D" id="3.40.1440.10">
    <property type="entry name" value="GIY-YIG endonuclease"/>
    <property type="match status" value="1"/>
</dbReference>
<comment type="caution">
    <text evidence="11">The sequence shown here is derived from an EMBL/GenBank/DDBJ whole genome shotgun (WGS) entry which is preliminary data.</text>
</comment>
<comment type="subcellular location">
    <subcellularLocation>
        <location evidence="8">Nucleus</location>
    </subcellularLocation>
</comment>
<keyword evidence="1 8" id="KW-0540">Nuclease</keyword>
<name>A0AAD8RGB3_LOLMU</name>
<evidence type="ECO:0000259" key="10">
    <source>
        <dbReference type="PROSITE" id="PS50164"/>
    </source>
</evidence>
<evidence type="ECO:0000256" key="9">
    <source>
        <dbReference type="SAM" id="MobiDB-lite"/>
    </source>
</evidence>
<proteinExistence type="inferred from homology"/>
<feature type="compositionally biased region" description="Acidic residues" evidence="9">
    <location>
        <begin position="264"/>
        <end position="280"/>
    </location>
</feature>
<dbReference type="PROSITE" id="PS50164">
    <property type="entry name" value="GIY_YIG"/>
    <property type="match status" value="1"/>
</dbReference>
<dbReference type="CDD" id="cd10455">
    <property type="entry name" value="GIY-YIG_SLX1"/>
    <property type="match status" value="1"/>
</dbReference>
<keyword evidence="6 8" id="KW-0234">DNA repair</keyword>
<evidence type="ECO:0000256" key="8">
    <source>
        <dbReference type="HAMAP-Rule" id="MF_03100"/>
    </source>
</evidence>
<comment type="subunit">
    <text evidence="8">Forms a heterodimer with a member of the SLX4 family.</text>
</comment>
<dbReference type="GO" id="GO:0033557">
    <property type="term" value="C:Slx1-Slx4 complex"/>
    <property type="evidence" value="ECO:0007669"/>
    <property type="project" value="UniProtKB-UniRule"/>
</dbReference>
<dbReference type="FunFam" id="3.40.1440.10:FF:000005">
    <property type="entry name" value="Structure-specific endonuclease subunit SLX1 homolog"/>
    <property type="match status" value="1"/>
</dbReference>
<keyword evidence="4 8" id="KW-0378">Hydrolase</keyword>
<evidence type="ECO:0000313" key="12">
    <source>
        <dbReference type="Proteomes" id="UP001231189"/>
    </source>
</evidence>
<dbReference type="GO" id="GO:0008821">
    <property type="term" value="F:crossover junction DNA endonuclease activity"/>
    <property type="evidence" value="ECO:0007669"/>
    <property type="project" value="TreeGrafter"/>
</dbReference>
<keyword evidence="12" id="KW-1185">Reference proteome</keyword>
<dbReference type="PANTHER" id="PTHR20208">
    <property type="entry name" value="STRUCTURE-SPECIFIC ENDONUCLEASE SUBUNIT SLX1"/>
    <property type="match status" value="1"/>
</dbReference>
<dbReference type="InterPro" id="IPR050381">
    <property type="entry name" value="SLX1_endonuclease"/>
</dbReference>
<evidence type="ECO:0000256" key="3">
    <source>
        <dbReference type="ARBA" id="ARBA00022763"/>
    </source>
</evidence>
<organism evidence="11 12">
    <name type="scientific">Lolium multiflorum</name>
    <name type="common">Italian ryegrass</name>
    <name type="synonym">Lolium perenne subsp. multiflorum</name>
    <dbReference type="NCBI Taxonomy" id="4521"/>
    <lineage>
        <taxon>Eukaryota</taxon>
        <taxon>Viridiplantae</taxon>
        <taxon>Streptophyta</taxon>
        <taxon>Embryophyta</taxon>
        <taxon>Tracheophyta</taxon>
        <taxon>Spermatophyta</taxon>
        <taxon>Magnoliopsida</taxon>
        <taxon>Liliopsida</taxon>
        <taxon>Poales</taxon>
        <taxon>Poaceae</taxon>
        <taxon>BOP clade</taxon>
        <taxon>Pooideae</taxon>
        <taxon>Poodae</taxon>
        <taxon>Poeae</taxon>
        <taxon>Poeae Chloroplast Group 2 (Poeae type)</taxon>
        <taxon>Loliodinae</taxon>
        <taxon>Loliinae</taxon>
        <taxon>Lolium</taxon>
    </lineage>
</organism>
<dbReference type="Proteomes" id="UP001231189">
    <property type="component" value="Unassembled WGS sequence"/>
</dbReference>
<dbReference type="GO" id="GO:0017108">
    <property type="term" value="F:5'-flap endonuclease activity"/>
    <property type="evidence" value="ECO:0007669"/>
    <property type="project" value="InterPro"/>
</dbReference>
<dbReference type="InterPro" id="IPR000305">
    <property type="entry name" value="GIY-YIG_endonuc"/>
</dbReference>
<feature type="compositionally biased region" description="Basic and acidic residues" evidence="9">
    <location>
        <begin position="48"/>
        <end position="58"/>
    </location>
</feature>
<keyword evidence="3 8" id="KW-0227">DNA damage</keyword>
<feature type="region of interest" description="Disordered" evidence="9">
    <location>
        <begin position="47"/>
        <end position="103"/>
    </location>
</feature>
<dbReference type="EMBL" id="JAUUTY010000006">
    <property type="protein sequence ID" value="KAK1620392.1"/>
    <property type="molecule type" value="Genomic_DNA"/>
</dbReference>
<feature type="region of interest" description="Disordered" evidence="9">
    <location>
        <begin position="256"/>
        <end position="332"/>
    </location>
</feature>
<dbReference type="Pfam" id="PF01541">
    <property type="entry name" value="GIY-YIG"/>
    <property type="match status" value="1"/>
</dbReference>
<comment type="similarity">
    <text evidence="8">Belongs to the SLX1 family.</text>
</comment>
<comment type="function">
    <text evidence="8">Catalytic subunit of a heterodimeric structure-specific endonuclease that resolves DNA secondary structures generated during DNA repair and recombination. Has endonuclease activity towards branched DNA substrates, introducing single-strand cuts in duplex DNA close to junctions with ss-DNA.</text>
</comment>
<keyword evidence="2 8" id="KW-0255">Endonuclease</keyword>
<evidence type="ECO:0000256" key="1">
    <source>
        <dbReference type="ARBA" id="ARBA00022722"/>
    </source>
</evidence>